<name>A0A0F9JKW4_9ZZZZ</name>
<dbReference type="EMBL" id="LAZR01009809">
    <property type="protein sequence ID" value="KKM70489.1"/>
    <property type="molecule type" value="Genomic_DNA"/>
</dbReference>
<evidence type="ECO:0000313" key="2">
    <source>
        <dbReference type="EMBL" id="KKM70489.1"/>
    </source>
</evidence>
<sequence length="480" mass="53144">MKKTKIITISILGLLLLVPFLTPTKAVPASYVGVAETDSYVWGYYQYDWTQFFADDMPGAFEVIFNHDLGSNLTKVYLDWDWTWWFDEPRSNWDLTVDALLPENTTDDITYTPYNLSFGYIAPQWTPVQEYWTDTFNIANDTSSFANASLYGGMATTPYWLQGIPIGPNNINWTEFAIESQLGLESYWGGFAANTTITALPNGYNMSVPISGYENNTLPISIITTYDSDGVLIYNAMSYGSNLIYKYIRADGTTPILTDSPANFIVAPSYTGESLSWTVAEFYPTTYTITQDNIPVVNATAWADGVPVVYNITDGLSLGLHTYVIKFENLYGSTLTHEVNMTVRVPDTTDPVTTSPADIVIEFNDLPPNFTWTATDANADTYTIKRNGTIIVTATPWTSGSPVTRQVEWGLQYLPGVTTYEITFKDITGNNVSDTVTLTVGPMPPDTTPPPRIPGFEPLIVIGIAAIGVIGILAFKKKKK</sequence>
<gene>
    <name evidence="2" type="ORF">LCGC14_1440180</name>
</gene>
<reference evidence="2" key="1">
    <citation type="journal article" date="2015" name="Nature">
        <title>Complex archaea that bridge the gap between prokaryotes and eukaryotes.</title>
        <authorList>
            <person name="Spang A."/>
            <person name="Saw J.H."/>
            <person name="Jorgensen S.L."/>
            <person name="Zaremba-Niedzwiedzka K."/>
            <person name="Martijn J."/>
            <person name="Lind A.E."/>
            <person name="van Eijk R."/>
            <person name="Schleper C."/>
            <person name="Guy L."/>
            <person name="Ettema T.J."/>
        </authorList>
    </citation>
    <scope>NUCLEOTIDE SEQUENCE</scope>
</reference>
<comment type="caution">
    <text evidence="2">The sequence shown here is derived from an EMBL/GenBank/DDBJ whole genome shotgun (WGS) entry which is preliminary data.</text>
</comment>
<keyword evidence="1" id="KW-0472">Membrane</keyword>
<keyword evidence="1" id="KW-0812">Transmembrane</keyword>
<proteinExistence type="predicted"/>
<evidence type="ECO:0000256" key="1">
    <source>
        <dbReference type="SAM" id="Phobius"/>
    </source>
</evidence>
<organism evidence="2">
    <name type="scientific">marine sediment metagenome</name>
    <dbReference type="NCBI Taxonomy" id="412755"/>
    <lineage>
        <taxon>unclassified sequences</taxon>
        <taxon>metagenomes</taxon>
        <taxon>ecological metagenomes</taxon>
    </lineage>
</organism>
<feature type="transmembrane region" description="Helical" evidence="1">
    <location>
        <begin position="455"/>
        <end position="475"/>
    </location>
</feature>
<accession>A0A0F9JKW4</accession>
<dbReference type="AlphaFoldDB" id="A0A0F9JKW4"/>
<protein>
    <submittedName>
        <fullName evidence="2">Uncharacterized protein</fullName>
    </submittedName>
</protein>
<keyword evidence="1" id="KW-1133">Transmembrane helix</keyword>